<reference evidence="2 3" key="1">
    <citation type="submission" date="2020-11" db="EMBL/GenBank/DDBJ databases">
        <title>Pseudonocardia abyssalis sp. nov. and Pseudonocardia oceani sp. nov., description and phylogenomic analysis of two novel actinomycetes isolated from the deep Southern Ocean.</title>
        <authorList>
            <person name="Parra J."/>
        </authorList>
    </citation>
    <scope>NUCLEOTIDE SEQUENCE [LARGE SCALE GENOMIC DNA]</scope>
    <source>
        <strain evidence="3">KRD185</strain>
    </source>
</reference>
<gene>
    <name evidence="2" type="ORF">I4I82_02350</name>
</gene>
<evidence type="ECO:0000256" key="1">
    <source>
        <dbReference type="SAM" id="MobiDB-lite"/>
    </source>
</evidence>
<name>A0ABS6U2T4_9PSEU</name>
<feature type="compositionally biased region" description="Low complexity" evidence="1">
    <location>
        <begin position="68"/>
        <end position="79"/>
    </location>
</feature>
<accession>A0ABS6U2T4</accession>
<protein>
    <submittedName>
        <fullName evidence="2">Uncharacterized protein</fullName>
    </submittedName>
</protein>
<feature type="region of interest" description="Disordered" evidence="1">
    <location>
        <begin position="60"/>
        <end position="79"/>
    </location>
</feature>
<sequence>MSTWIAAFVAVAAIAATYFFCVRPALRGRCAMSGTTGTDPATDRQIAELREELRMLRAQDALDDGRVTRSPSTPPTTGT</sequence>
<proteinExistence type="predicted"/>
<dbReference type="EMBL" id="JADQDF010000001">
    <property type="protein sequence ID" value="MBW0126535.1"/>
    <property type="molecule type" value="Genomic_DNA"/>
</dbReference>
<dbReference type="RefSeq" id="WP_218595069.1">
    <property type="nucleotide sequence ID" value="NZ_JADQDE010000099.1"/>
</dbReference>
<comment type="caution">
    <text evidence="2">The sequence shown here is derived from an EMBL/GenBank/DDBJ whole genome shotgun (WGS) entry which is preliminary data.</text>
</comment>
<evidence type="ECO:0000313" key="2">
    <source>
        <dbReference type="EMBL" id="MBW0126535.1"/>
    </source>
</evidence>
<organism evidence="2 3">
    <name type="scientific">Pseudonocardia oceani</name>
    <dbReference type="NCBI Taxonomy" id="2792013"/>
    <lineage>
        <taxon>Bacteria</taxon>
        <taxon>Bacillati</taxon>
        <taxon>Actinomycetota</taxon>
        <taxon>Actinomycetes</taxon>
        <taxon>Pseudonocardiales</taxon>
        <taxon>Pseudonocardiaceae</taxon>
        <taxon>Pseudonocardia</taxon>
    </lineage>
</organism>
<keyword evidence="3" id="KW-1185">Reference proteome</keyword>
<dbReference type="Proteomes" id="UP000694300">
    <property type="component" value="Unassembled WGS sequence"/>
</dbReference>
<evidence type="ECO:0000313" key="3">
    <source>
        <dbReference type="Proteomes" id="UP000694300"/>
    </source>
</evidence>